<gene>
    <name evidence="1" type="ORF">EVAR_46225_1</name>
</gene>
<sequence length="192" mass="21314">MDGQRDGTNPKPAAYKHLEKVVCGGFNCVEWPRTQEFSTRAPHPGDVDSSPIQLLSSNKYPGPSGKVSMKLRRQFGVEEYFVERRAASAHTGAHCTLNNTADSDGRLVLKCGTSDSFDRKPIAVSCAAHAQDVRRKQMGMLLRQAFVTPPRSHIIPQAVYFKSTDSDLKLFAQTQSELEVAKDNCHHRNDDV</sequence>
<accession>A0A4C1XKZ5</accession>
<evidence type="ECO:0000313" key="2">
    <source>
        <dbReference type="Proteomes" id="UP000299102"/>
    </source>
</evidence>
<dbReference type="AlphaFoldDB" id="A0A4C1XKZ5"/>
<comment type="caution">
    <text evidence="1">The sequence shown here is derived from an EMBL/GenBank/DDBJ whole genome shotgun (WGS) entry which is preliminary data.</text>
</comment>
<keyword evidence="2" id="KW-1185">Reference proteome</keyword>
<dbReference type="Proteomes" id="UP000299102">
    <property type="component" value="Unassembled WGS sequence"/>
</dbReference>
<proteinExistence type="predicted"/>
<name>A0A4C1XKZ5_EUMVA</name>
<organism evidence="1 2">
    <name type="scientific">Eumeta variegata</name>
    <name type="common">Bagworm moth</name>
    <name type="synonym">Eumeta japonica</name>
    <dbReference type="NCBI Taxonomy" id="151549"/>
    <lineage>
        <taxon>Eukaryota</taxon>
        <taxon>Metazoa</taxon>
        <taxon>Ecdysozoa</taxon>
        <taxon>Arthropoda</taxon>
        <taxon>Hexapoda</taxon>
        <taxon>Insecta</taxon>
        <taxon>Pterygota</taxon>
        <taxon>Neoptera</taxon>
        <taxon>Endopterygota</taxon>
        <taxon>Lepidoptera</taxon>
        <taxon>Glossata</taxon>
        <taxon>Ditrysia</taxon>
        <taxon>Tineoidea</taxon>
        <taxon>Psychidae</taxon>
        <taxon>Oiketicinae</taxon>
        <taxon>Eumeta</taxon>
    </lineage>
</organism>
<reference evidence="1 2" key="1">
    <citation type="journal article" date="2019" name="Commun. Biol.">
        <title>The bagworm genome reveals a unique fibroin gene that provides high tensile strength.</title>
        <authorList>
            <person name="Kono N."/>
            <person name="Nakamura H."/>
            <person name="Ohtoshi R."/>
            <person name="Tomita M."/>
            <person name="Numata K."/>
            <person name="Arakawa K."/>
        </authorList>
    </citation>
    <scope>NUCLEOTIDE SEQUENCE [LARGE SCALE GENOMIC DNA]</scope>
</reference>
<evidence type="ECO:0000313" key="1">
    <source>
        <dbReference type="EMBL" id="GBP64461.1"/>
    </source>
</evidence>
<protein>
    <submittedName>
        <fullName evidence="1">Uncharacterized protein</fullName>
    </submittedName>
</protein>
<dbReference type="EMBL" id="BGZK01000898">
    <property type="protein sequence ID" value="GBP64461.1"/>
    <property type="molecule type" value="Genomic_DNA"/>
</dbReference>